<dbReference type="RefSeq" id="WP_131147346.1">
    <property type="nucleotide sequence ID" value="NZ_BMWV01000025.1"/>
</dbReference>
<dbReference type="Proteomes" id="UP000292307">
    <property type="component" value="Chromosome"/>
</dbReference>
<dbReference type="OrthoDB" id="307997at2"/>
<organism evidence="1 4">
    <name type="scientific">Pseudoduganella albidiflava</name>
    <dbReference type="NCBI Taxonomy" id="321983"/>
    <lineage>
        <taxon>Bacteria</taxon>
        <taxon>Pseudomonadati</taxon>
        <taxon>Pseudomonadota</taxon>
        <taxon>Betaproteobacteria</taxon>
        <taxon>Burkholderiales</taxon>
        <taxon>Oxalobacteraceae</taxon>
        <taxon>Telluria group</taxon>
        <taxon>Pseudoduganella</taxon>
    </lineage>
</organism>
<keyword evidence="3" id="KW-1185">Reference proteome</keyword>
<evidence type="ECO:0000313" key="4">
    <source>
        <dbReference type="Proteomes" id="UP000628442"/>
    </source>
</evidence>
<reference evidence="1" key="1">
    <citation type="journal article" date="2014" name="Int. J. Syst. Evol. Microbiol.">
        <title>Complete genome sequence of Corynebacterium casei LMG S-19264T (=DSM 44701T), isolated from a smear-ripened cheese.</title>
        <authorList>
            <consortium name="US DOE Joint Genome Institute (JGI-PGF)"/>
            <person name="Walter F."/>
            <person name="Albersmeier A."/>
            <person name="Kalinowski J."/>
            <person name="Ruckert C."/>
        </authorList>
    </citation>
    <scope>NUCLEOTIDE SEQUENCE</scope>
    <source>
        <strain evidence="1">KCTC 12343</strain>
    </source>
</reference>
<evidence type="ECO:0008006" key="5">
    <source>
        <dbReference type="Google" id="ProtNLM"/>
    </source>
</evidence>
<proteinExistence type="predicted"/>
<reference evidence="2 3" key="2">
    <citation type="submission" date="2019-02" db="EMBL/GenBank/DDBJ databases">
        <title>Draft Genome Sequences of Six Type Strains of the Genus Massilia.</title>
        <authorList>
            <person name="Miess H."/>
            <person name="Frediansyhah A."/>
            <person name="Gross H."/>
        </authorList>
    </citation>
    <scope>NUCLEOTIDE SEQUENCE [LARGE SCALE GENOMIC DNA]</scope>
    <source>
        <strain evidence="2 3">DSM 17472</strain>
    </source>
</reference>
<accession>A0A411X2Y3</accession>
<evidence type="ECO:0000313" key="1">
    <source>
        <dbReference type="EMBL" id="GGY69087.1"/>
    </source>
</evidence>
<dbReference type="Proteomes" id="UP000628442">
    <property type="component" value="Unassembled WGS sequence"/>
</dbReference>
<reference evidence="1" key="3">
    <citation type="submission" date="2022-12" db="EMBL/GenBank/DDBJ databases">
        <authorList>
            <person name="Sun Q."/>
            <person name="Kim S."/>
        </authorList>
    </citation>
    <scope>NUCLEOTIDE SEQUENCE</scope>
    <source>
        <strain evidence="1">KCTC 12343</strain>
    </source>
</reference>
<dbReference type="EMBL" id="BMWV01000025">
    <property type="protein sequence ID" value="GGY69087.1"/>
    <property type="molecule type" value="Genomic_DNA"/>
</dbReference>
<dbReference type="EMBL" id="CP036401">
    <property type="protein sequence ID" value="QBI03243.1"/>
    <property type="molecule type" value="Genomic_DNA"/>
</dbReference>
<evidence type="ECO:0000313" key="3">
    <source>
        <dbReference type="Proteomes" id="UP000292307"/>
    </source>
</evidence>
<protein>
    <recommendedName>
        <fullName evidence="5">Uracil-DNA glycosylase-like domain-containing protein</fullName>
    </recommendedName>
</protein>
<name>A0A411X2Y3_9BURK</name>
<evidence type="ECO:0000313" key="2">
    <source>
        <dbReference type="EMBL" id="QBI03243.1"/>
    </source>
</evidence>
<sequence length="257" mass="29018">MQELLEQYQQVLSRMDRSRFPLADDKYSGVFLPVAFDEYRAADFRIMHVGRETSGWNTANSKNTLGRIFSANETGTTAAIVEEAVIRYEKHLDIRPDGTVATTSKSRFKQYYFRLAKEMSLPPKSIIYANLFAWDYAGKSPLTSPAEELAAVSTVSLELLALQVKFFKPHAIVFSTGYAGIDGMLKNMFSQHFNGHETVSVDPRKLWEFTVDDITCFRIAHPRASWGHGEYRTKVIERLHQLRSAGGTPIGQLEPAS</sequence>
<dbReference type="AlphaFoldDB" id="A0A411X2Y3"/>
<gene>
    <name evidence="2" type="ORF">EYF70_22240</name>
    <name evidence="1" type="ORF">GCM10007387_58940</name>
</gene>